<sequence length="311" mass="36967">MLLFYFLEDYMGLSTVTLFKNLKFSDSKFIKLEGELLLKYQEYLLKIMEDIVTVCEEEGLYYSLSGGSALGAYRHKGFIPWDDDMDIFMLGSEREIFFQKFSQKFSDKYWIHNSQTPNYGMPIGRIRQKGTVLRGREDVGVEECGFFIDIFWLENVPNSKILRQLHGFLCMAIGLLLSCRNFYKNRQLMLEIMKEHKEVRLVFRIKLILGFLTSFMSLRQFTRLTERIYSLCKNNESRYLSVPSGRKHYFGEMFTREDMQLTRKLNFEGHKWNVPNNIEHYLTVMYGDYMKIPVVEDRESHIILEISFPNE</sequence>
<name>Q4K2A4_STREE</name>
<dbReference type="AlphaFoldDB" id="Q4K2A4"/>
<dbReference type="GO" id="GO:0016740">
    <property type="term" value="F:transferase activity"/>
    <property type="evidence" value="ECO:0007669"/>
    <property type="project" value="UniProtKB-KW"/>
</dbReference>
<proteinExistence type="predicted"/>
<protein>
    <submittedName>
        <fullName evidence="2">Putative LicD-family phosphotransferase</fullName>
    </submittedName>
</protein>
<feature type="domain" description="LicD/FKTN/FKRP nucleotidyltransferase" evidence="1">
    <location>
        <begin position="55"/>
        <end position="287"/>
    </location>
</feature>
<gene>
    <name evidence="2" type="primary">wcrB</name>
    <name evidence="2" type="ORF">SPC10F_0011</name>
</gene>
<dbReference type="EMBL" id="CR931652">
    <property type="protein sequence ID" value="CAI33106.1"/>
    <property type="molecule type" value="Genomic_DNA"/>
</dbReference>
<dbReference type="InterPro" id="IPR007074">
    <property type="entry name" value="LicD/FKTN/FKRP_NTP_transf"/>
</dbReference>
<accession>Q4K2A4</accession>
<organism evidence="2">
    <name type="scientific">Streptococcus pneumoniae</name>
    <dbReference type="NCBI Taxonomy" id="1313"/>
    <lineage>
        <taxon>Bacteria</taxon>
        <taxon>Bacillati</taxon>
        <taxon>Bacillota</taxon>
        <taxon>Bacilli</taxon>
        <taxon>Lactobacillales</taxon>
        <taxon>Streptococcaceae</taxon>
        <taxon>Streptococcus</taxon>
    </lineage>
</organism>
<reference evidence="2" key="1">
    <citation type="journal article" date="2006" name="PLoS Genet.">
        <title>Genetic analysis of the capsular biosynthetic locus from all 90 pneumococcal serotypes.</title>
        <authorList>
            <person name="Bentley S.D."/>
            <person name="Aanensen D.M."/>
            <person name="Mavroidi A."/>
            <person name="Saunders D."/>
            <person name="Rabbinowitsch E."/>
            <person name="Collins M."/>
            <person name="Donohoe K."/>
            <person name="Harris D."/>
            <person name="Murphy L."/>
            <person name="Quail M.A."/>
            <person name="Samuel G."/>
            <person name="Skovsted I.C."/>
            <person name="Kaltoft M.S."/>
            <person name="Barrell B."/>
            <person name="Reeves P.R."/>
            <person name="Parkhill J."/>
            <person name="Spratt B.G."/>
        </authorList>
    </citation>
    <scope>NUCLEOTIDE SEQUENCE</scope>
    <source>
        <strain evidence="2">34355</strain>
    </source>
</reference>
<dbReference type="Pfam" id="PF04991">
    <property type="entry name" value="LicD"/>
    <property type="match status" value="1"/>
</dbReference>
<dbReference type="InterPro" id="IPR052942">
    <property type="entry name" value="LPS_cholinephosphotransferase"/>
</dbReference>
<dbReference type="PANTHER" id="PTHR43404">
    <property type="entry name" value="LIPOPOLYSACCHARIDE CHOLINEPHOSPHOTRANSFERASE LICD"/>
    <property type="match status" value="1"/>
</dbReference>
<evidence type="ECO:0000313" key="2">
    <source>
        <dbReference type="EMBL" id="CAI33106.1"/>
    </source>
</evidence>
<dbReference type="GO" id="GO:0009100">
    <property type="term" value="P:glycoprotein metabolic process"/>
    <property type="evidence" value="ECO:0007669"/>
    <property type="project" value="UniProtKB-ARBA"/>
</dbReference>
<keyword evidence="2" id="KW-0808">Transferase</keyword>
<dbReference type="PANTHER" id="PTHR43404:SF2">
    <property type="entry name" value="LIPOPOLYSACCHARIDE CHOLINEPHOSPHOTRANSFERASE LICD"/>
    <property type="match status" value="1"/>
</dbReference>
<evidence type="ECO:0000259" key="1">
    <source>
        <dbReference type="Pfam" id="PF04991"/>
    </source>
</evidence>